<dbReference type="SUPFAM" id="SSF56563">
    <property type="entry name" value="Major capsid protein gp5"/>
    <property type="match status" value="1"/>
</dbReference>
<dbReference type="InterPro" id="IPR045404">
    <property type="entry name" value="Gp13-like"/>
</dbReference>
<reference evidence="1" key="1">
    <citation type="journal article" date="2021" name="Proc. Natl. Acad. Sci. U.S.A.">
        <title>A Catalog of Tens of Thousands of Viruses from Human Metagenomes Reveals Hidden Associations with Chronic Diseases.</title>
        <authorList>
            <person name="Tisza M.J."/>
            <person name="Buck C.B."/>
        </authorList>
    </citation>
    <scope>NUCLEOTIDE SEQUENCE</scope>
    <source>
        <strain evidence="1">Ctr0N4</strain>
    </source>
</reference>
<sequence length="323" mass="34978">MAITKFADMVIVPEHFTTYVNERTTEKSALVQSGVAAPDARVAQVINGTPQGGNMITMPFYKPLSGDDEIFGEDALTPDGVQTGNERATLLIRQKAWGTTDLARVKGGSDPMAAIMNMVSDWWLEREQAIFISVLKGLFGASGALATNHMLDISTQSGAAAVIGVDATLDAKDLMGDAYKKITAIAMHSATFTKLQKQQKIETVYSSDLKVDIDTYLGYRVIVDDSMPVNSGVYDTYLIGAGAFTRDSGTPDGLISTETDRDKLKAEDFLINRKAFVLHPNGVSFKGTPTKAYATNQDLETASNWELVKGAKNVPIVCLRHKI</sequence>
<accession>A0A8S5M0J1</accession>
<proteinExistence type="predicted"/>
<dbReference type="EMBL" id="BK014786">
    <property type="protein sequence ID" value="DAD75575.1"/>
    <property type="molecule type" value="Genomic_DNA"/>
</dbReference>
<organism evidence="1">
    <name type="scientific">Siphoviridae sp. ctr0N4</name>
    <dbReference type="NCBI Taxonomy" id="2826473"/>
    <lineage>
        <taxon>Viruses</taxon>
        <taxon>Duplodnaviria</taxon>
        <taxon>Heunggongvirae</taxon>
        <taxon>Uroviricota</taxon>
        <taxon>Caudoviricetes</taxon>
    </lineage>
</organism>
<dbReference type="Pfam" id="PF20036">
    <property type="entry name" value="Gp13-like"/>
    <property type="match status" value="1"/>
</dbReference>
<evidence type="ECO:0000313" key="1">
    <source>
        <dbReference type="EMBL" id="DAD75575.1"/>
    </source>
</evidence>
<protein>
    <submittedName>
        <fullName evidence="1">Major capsid protein</fullName>
    </submittedName>
</protein>
<name>A0A8S5M0J1_9CAUD</name>